<reference evidence="1 2" key="1">
    <citation type="submission" date="2021-03" db="EMBL/GenBank/DDBJ databases">
        <authorList>
            <person name="So Y."/>
        </authorList>
    </citation>
    <scope>NUCLEOTIDE SEQUENCE [LARGE SCALE GENOMIC DNA]</scope>
    <source>
        <strain evidence="1 2">SSH11</strain>
    </source>
</reference>
<dbReference type="Proteomes" id="UP000681594">
    <property type="component" value="Unassembled WGS sequence"/>
</dbReference>
<accession>A0ABS4AI57</accession>
<comment type="caution">
    <text evidence="1">The sequence shown here is derived from an EMBL/GenBank/DDBJ whole genome shotgun (WGS) entry which is preliminary data.</text>
</comment>
<organism evidence="1 2">
    <name type="scientific">Pararoseomonas baculiformis</name>
    <dbReference type="NCBI Taxonomy" id="2820812"/>
    <lineage>
        <taxon>Bacteria</taxon>
        <taxon>Pseudomonadati</taxon>
        <taxon>Pseudomonadota</taxon>
        <taxon>Alphaproteobacteria</taxon>
        <taxon>Acetobacterales</taxon>
        <taxon>Acetobacteraceae</taxon>
        <taxon>Pararoseomonas</taxon>
    </lineage>
</organism>
<evidence type="ECO:0000313" key="1">
    <source>
        <dbReference type="EMBL" id="MBP0446706.1"/>
    </source>
</evidence>
<proteinExistence type="predicted"/>
<protein>
    <submittedName>
        <fullName evidence="1">Uncharacterized protein</fullName>
    </submittedName>
</protein>
<sequence>MIRRMEGTGGDFAVPLWRGSLAGEYRIAAALPGGRLPAKVLDPKRPPTVIILSGDPDFPAPTPPPTAFSRLPRLLSWAASIVIHATGGARGHYAAIAAAVPIMRRVLLIETGTVMEDAWIGLVRAEAERRAKGGQRLPCLCWSATPRGGVHPVMEAGR</sequence>
<keyword evidence="2" id="KW-1185">Reference proteome</keyword>
<evidence type="ECO:0000313" key="2">
    <source>
        <dbReference type="Proteomes" id="UP000681594"/>
    </source>
</evidence>
<gene>
    <name evidence="1" type="ORF">J8J14_18170</name>
</gene>
<dbReference type="EMBL" id="JAGIZB010000020">
    <property type="protein sequence ID" value="MBP0446706.1"/>
    <property type="molecule type" value="Genomic_DNA"/>
</dbReference>
<name>A0ABS4AI57_9PROT</name>